<reference evidence="2" key="1">
    <citation type="submission" date="2022-06" db="EMBL/GenBank/DDBJ databases">
        <title>Draft genome sequence of Burkholderia glumae strain GR20004 isolated from rice panicle showing bacterial panicle blight.</title>
        <authorList>
            <person name="Choi S.Y."/>
            <person name="Lee Y.H."/>
        </authorList>
    </citation>
    <scope>NUCLEOTIDE SEQUENCE</scope>
    <source>
        <strain evidence="2">GR20004</strain>
    </source>
</reference>
<proteinExistence type="predicted"/>
<sequence>MTTIITSFLAAHAGALFALLAGAGAIIGAWLHGKSAGTKQAARAAAGEIAQAQAATQAAQSQTADAQAQAAAVQAGADATAARAAIDNDVSARPAQEVRDELANDWTRK</sequence>
<protein>
    <submittedName>
        <fullName evidence="2">Uncharacterized protein</fullName>
    </submittedName>
</protein>
<evidence type="ECO:0000313" key="2">
    <source>
        <dbReference type="EMBL" id="USS45070.1"/>
    </source>
</evidence>
<organism evidence="2 3">
    <name type="scientific">Burkholderia glumae</name>
    <name type="common">Pseudomonas glumae</name>
    <dbReference type="NCBI Taxonomy" id="337"/>
    <lineage>
        <taxon>Bacteria</taxon>
        <taxon>Pseudomonadati</taxon>
        <taxon>Pseudomonadota</taxon>
        <taxon>Betaproteobacteria</taxon>
        <taxon>Burkholderiales</taxon>
        <taxon>Burkholderiaceae</taxon>
        <taxon>Burkholderia</taxon>
    </lineage>
</organism>
<feature type="region of interest" description="Disordered" evidence="1">
    <location>
        <begin position="88"/>
        <end position="109"/>
    </location>
</feature>
<accession>A0ABY5BEV9</accession>
<evidence type="ECO:0000313" key="3">
    <source>
        <dbReference type="Proteomes" id="UP001056386"/>
    </source>
</evidence>
<gene>
    <name evidence="2" type="ORF">NFI99_26125</name>
</gene>
<dbReference type="EMBL" id="CP099587">
    <property type="protein sequence ID" value="USS45070.1"/>
    <property type="molecule type" value="Genomic_DNA"/>
</dbReference>
<evidence type="ECO:0000256" key="1">
    <source>
        <dbReference type="SAM" id="MobiDB-lite"/>
    </source>
</evidence>
<dbReference type="RefSeq" id="WP_174524792.1">
    <property type="nucleotide sequence ID" value="NZ_CP021074.1"/>
</dbReference>
<feature type="compositionally biased region" description="Basic and acidic residues" evidence="1">
    <location>
        <begin position="96"/>
        <end position="109"/>
    </location>
</feature>
<dbReference type="Proteomes" id="UP001056386">
    <property type="component" value="Chromosome 1"/>
</dbReference>
<name>A0ABY5BEV9_BURGL</name>
<keyword evidence="3" id="KW-1185">Reference proteome</keyword>